<name>A0A0W8CVR3_PHYNI</name>
<organism evidence="2 3">
    <name type="scientific">Phytophthora nicotianae</name>
    <name type="common">Potato buckeye rot agent</name>
    <name type="synonym">Phytophthora parasitica</name>
    <dbReference type="NCBI Taxonomy" id="4792"/>
    <lineage>
        <taxon>Eukaryota</taxon>
        <taxon>Sar</taxon>
        <taxon>Stramenopiles</taxon>
        <taxon>Oomycota</taxon>
        <taxon>Peronosporomycetes</taxon>
        <taxon>Peronosporales</taxon>
        <taxon>Peronosporaceae</taxon>
        <taxon>Phytophthora</taxon>
    </lineage>
</organism>
<dbReference type="GO" id="GO:0015074">
    <property type="term" value="P:DNA integration"/>
    <property type="evidence" value="ECO:0007669"/>
    <property type="project" value="InterPro"/>
</dbReference>
<dbReference type="Gene3D" id="1.10.443.10">
    <property type="entry name" value="Intergrase catalytic core"/>
    <property type="match status" value="1"/>
</dbReference>
<dbReference type="AlphaFoldDB" id="A0A0W8CVR3"/>
<protein>
    <submittedName>
        <fullName evidence="2">Uncharacterized protein</fullName>
    </submittedName>
</protein>
<dbReference type="Proteomes" id="UP000054636">
    <property type="component" value="Unassembled WGS sequence"/>
</dbReference>
<dbReference type="InterPro" id="IPR013762">
    <property type="entry name" value="Integrase-like_cat_sf"/>
</dbReference>
<accession>A0A0W8CVR3</accession>
<gene>
    <name evidence="2" type="ORF">AM588_10002111</name>
</gene>
<dbReference type="GO" id="GO:0006310">
    <property type="term" value="P:DNA recombination"/>
    <property type="evidence" value="ECO:0007669"/>
    <property type="project" value="InterPro"/>
</dbReference>
<evidence type="ECO:0000313" key="2">
    <source>
        <dbReference type="EMBL" id="KUF88102.1"/>
    </source>
</evidence>
<evidence type="ECO:0000256" key="1">
    <source>
        <dbReference type="SAM" id="MobiDB-lite"/>
    </source>
</evidence>
<feature type="region of interest" description="Disordered" evidence="1">
    <location>
        <begin position="519"/>
        <end position="542"/>
    </location>
</feature>
<dbReference type="EMBL" id="LNFP01001030">
    <property type="protein sequence ID" value="KUF88102.1"/>
    <property type="molecule type" value="Genomic_DNA"/>
</dbReference>
<reference evidence="2 3" key="1">
    <citation type="submission" date="2015-11" db="EMBL/GenBank/DDBJ databases">
        <title>Genomes and virulence difference between two physiological races of Phytophthora nicotianae.</title>
        <authorList>
            <person name="Liu H."/>
            <person name="Ma X."/>
            <person name="Yu H."/>
            <person name="Fang D."/>
            <person name="Li Y."/>
            <person name="Wang X."/>
            <person name="Wang W."/>
            <person name="Dong Y."/>
            <person name="Xiao B."/>
        </authorList>
    </citation>
    <scope>NUCLEOTIDE SEQUENCE [LARGE SCALE GENOMIC DNA]</scope>
    <source>
        <strain evidence="3">race 1</strain>
    </source>
</reference>
<sequence>MGLDELKPGNTKRAQATAIKAFKTFVKAENVDFDYVKRCIEKDDTGKCLVSVLDKFGMYLAFNEGKNGKPLSRNTSMQYYRQSKMWLFEVFPAQRHIVEAKLLSMGKTLESYCMKRDGKVVNKAPPCSKSDLKKMILYLYQNACSPSDYQDAALLCMLWYLFGRASDLTLVRKQNLSVDAAEVFFVRFIRLKTSEEQGLSLFPDSDFVTCPLHAIAVAVATQVAPSVALIDNLPQLPVEAAVTLSPAMPLLEVLNHPADFTALDDSAAQASAAPASAAAVPTIYTHVNRLLDRVAHPAGVTDALTSHSFRRGGAQHVNGCDGLTQRWIFDRGAWNMSTTNKGFNYIFNTSREDHKVSKALSGYDTQTEVKALDLKPFDAETRSKITGFQRLLFTACYKMENAAYNLSQHVLDVLTAYLILHYPQMKKLQDGGLVVVRMEASAASAGTSVAELLAWSSHLASCQSIDIRKNKEQASTIIADRSNQNKIIDHQRSVIDQLMELIKRQDERLCNLEAKMDGTALQSTSKKRQHEPGEDQDKRKRRRGSATYLHCVWFAWYAQEPRTWQSAISKQQKSDAKLLVAFMKLFLSDGFVLDTTVPDYRDRVLTLGKHAEAAVLEFLVQQKITSRGAGAVLKHLPHPSSFWALNAKIERHQRLLQTTAIRDPAPGHTQDILEPVV</sequence>
<evidence type="ECO:0000313" key="3">
    <source>
        <dbReference type="Proteomes" id="UP000054636"/>
    </source>
</evidence>
<comment type="caution">
    <text evidence="2">The sequence shown here is derived from an EMBL/GenBank/DDBJ whole genome shotgun (WGS) entry which is preliminary data.</text>
</comment>
<dbReference type="GO" id="GO:0003677">
    <property type="term" value="F:DNA binding"/>
    <property type="evidence" value="ECO:0007669"/>
    <property type="project" value="InterPro"/>
</dbReference>
<proteinExistence type="predicted"/>